<evidence type="ECO:0000313" key="7">
    <source>
        <dbReference type="Proteomes" id="UP000004619"/>
    </source>
</evidence>
<keyword evidence="7" id="KW-1185">Reference proteome</keyword>
<evidence type="ECO:0000256" key="2">
    <source>
        <dbReference type="ARBA" id="ARBA00023125"/>
    </source>
</evidence>
<dbReference type="Proteomes" id="UP000004619">
    <property type="component" value="Unassembled WGS sequence"/>
</dbReference>
<evidence type="ECO:0000256" key="1">
    <source>
        <dbReference type="ARBA" id="ARBA00023015"/>
    </source>
</evidence>
<reference evidence="6" key="1">
    <citation type="submission" date="2009-08" db="EMBL/GenBank/DDBJ databases">
        <authorList>
            <person name="Weinstock G."/>
            <person name="Sodergren E."/>
            <person name="Clifton S."/>
            <person name="Fulton L."/>
            <person name="Fulton B."/>
            <person name="Courtney L."/>
            <person name="Fronick C."/>
            <person name="Harrison M."/>
            <person name="Strong C."/>
            <person name="Farmer C."/>
            <person name="Delahaunty K."/>
            <person name="Markovic C."/>
            <person name="Hall O."/>
            <person name="Minx P."/>
            <person name="Tomlinson C."/>
            <person name="Mitreva M."/>
            <person name="Nelson J."/>
            <person name="Hou S."/>
            <person name="Wollam A."/>
            <person name="Pepin K.H."/>
            <person name="Johnson M."/>
            <person name="Bhonagiri V."/>
            <person name="Nash W.E."/>
            <person name="Warren W."/>
            <person name="Chinwalla A."/>
            <person name="Mardis E.R."/>
            <person name="Wilson R.K."/>
        </authorList>
    </citation>
    <scope>NUCLEOTIDE SEQUENCE [LARGE SCALE GENOMIC DNA]</scope>
    <source>
        <strain evidence="6">A2-165</strain>
    </source>
</reference>
<dbReference type="PROSITE" id="PS50949">
    <property type="entry name" value="HTH_GNTR"/>
    <property type="match status" value="1"/>
</dbReference>
<dbReference type="PANTHER" id="PTHR43537">
    <property type="entry name" value="TRANSCRIPTIONAL REGULATOR, GNTR FAMILY"/>
    <property type="match status" value="1"/>
</dbReference>
<evidence type="ECO:0000313" key="6">
    <source>
        <dbReference type="EMBL" id="EEU97403.1"/>
    </source>
</evidence>
<dbReference type="SUPFAM" id="SSF48008">
    <property type="entry name" value="GntR ligand-binding domain-like"/>
    <property type="match status" value="1"/>
</dbReference>
<accession>C7H471</accession>
<dbReference type="InterPro" id="IPR036390">
    <property type="entry name" value="WH_DNA-bd_sf"/>
</dbReference>
<dbReference type="Gene3D" id="1.10.10.10">
    <property type="entry name" value="Winged helix-like DNA-binding domain superfamily/Winged helix DNA-binding domain"/>
    <property type="match status" value="1"/>
</dbReference>
<dbReference type="InterPro" id="IPR000524">
    <property type="entry name" value="Tscrpt_reg_HTH_GntR"/>
</dbReference>
<evidence type="ECO:0000256" key="3">
    <source>
        <dbReference type="ARBA" id="ARBA00023163"/>
    </source>
</evidence>
<dbReference type="STRING" id="411483.FAEPRAA2165_01084"/>
<keyword evidence="1" id="KW-0805">Transcription regulation</keyword>
<dbReference type="GO" id="GO:0003677">
    <property type="term" value="F:DNA binding"/>
    <property type="evidence" value="ECO:0007669"/>
    <property type="project" value="UniProtKB-KW"/>
</dbReference>
<dbReference type="InterPro" id="IPR008920">
    <property type="entry name" value="TF_FadR/GntR_C"/>
</dbReference>
<dbReference type="Pfam" id="PF07729">
    <property type="entry name" value="FCD"/>
    <property type="match status" value="1"/>
</dbReference>
<name>C7H471_FAED2</name>
<gene>
    <name evidence="6" type="ORF">FAEPRAA2165_01084</name>
</gene>
<dbReference type="HOGENOM" id="CLU_017584_5_2_9"/>
<evidence type="ECO:0000259" key="5">
    <source>
        <dbReference type="PROSITE" id="PS50949"/>
    </source>
</evidence>
<keyword evidence="3" id="KW-0804">Transcription</keyword>
<comment type="caution">
    <text evidence="6">The sequence shown here is derived from an EMBL/GenBank/DDBJ whole genome shotgun (WGS) entry which is preliminary data.</text>
</comment>
<dbReference type="CDD" id="cd07377">
    <property type="entry name" value="WHTH_GntR"/>
    <property type="match status" value="1"/>
</dbReference>
<dbReference type="EMBL" id="ACOP02000022">
    <property type="protein sequence ID" value="EEU97403.1"/>
    <property type="molecule type" value="Genomic_DNA"/>
</dbReference>
<evidence type="ECO:0000256" key="4">
    <source>
        <dbReference type="SAM" id="MobiDB-lite"/>
    </source>
</evidence>
<organism evidence="6 7">
    <name type="scientific">Faecalibacterium duncaniae (strain DSM 17677 / JCM 31915 / A2-165)</name>
    <name type="common">Faecalibacterium prausnitzii</name>
    <dbReference type="NCBI Taxonomy" id="411483"/>
    <lineage>
        <taxon>Bacteria</taxon>
        <taxon>Bacillati</taxon>
        <taxon>Bacillota</taxon>
        <taxon>Clostridia</taxon>
        <taxon>Eubacteriales</taxon>
        <taxon>Oscillospiraceae</taxon>
        <taxon>Faecalibacterium</taxon>
    </lineage>
</organism>
<keyword evidence="2" id="KW-0238">DNA-binding</keyword>
<feature type="compositionally biased region" description="Basic residues" evidence="4">
    <location>
        <begin position="1"/>
        <end position="11"/>
    </location>
</feature>
<dbReference type="GO" id="GO:0003700">
    <property type="term" value="F:DNA-binding transcription factor activity"/>
    <property type="evidence" value="ECO:0007669"/>
    <property type="project" value="InterPro"/>
</dbReference>
<dbReference type="PATRIC" id="fig|411483.3.peg.681"/>
<feature type="domain" description="HTH gntR-type" evidence="5">
    <location>
        <begin position="20"/>
        <end position="87"/>
    </location>
</feature>
<dbReference type="InterPro" id="IPR011711">
    <property type="entry name" value="GntR_C"/>
</dbReference>
<dbReference type="SUPFAM" id="SSF46785">
    <property type="entry name" value="Winged helix' DNA-binding domain"/>
    <property type="match status" value="1"/>
</dbReference>
<dbReference type="Pfam" id="PF00392">
    <property type="entry name" value="GntR"/>
    <property type="match status" value="1"/>
</dbReference>
<dbReference type="InterPro" id="IPR036388">
    <property type="entry name" value="WH-like_DNA-bd_sf"/>
</dbReference>
<dbReference type="Gene3D" id="1.20.120.530">
    <property type="entry name" value="GntR ligand-binding domain-like"/>
    <property type="match status" value="1"/>
</dbReference>
<sequence length="244" mass="28336">MAKKTGVQKHKRSEDSMAVRSAREAAYETIRSRIITMELKPGDELNDHELAQELGISRTPMREALIMLNIAHMVTIKPQSGTYVAPIDLELMEMEQFARFTLEKELLNHIRGRLTGEQERAYRLLIEQYRVLESHPEAENRETRMLDLDNAFHRRAFELCGMEVHFDHMLSTFQHIERLRKFSLQTDENKSVCGAHTRILEAVLHGTEEDVSRALSEHLHRYKLSVDQARAAHPDYFIGNGDTW</sequence>
<dbReference type="eggNOG" id="COG1802">
    <property type="taxonomic scope" value="Bacteria"/>
</dbReference>
<feature type="region of interest" description="Disordered" evidence="4">
    <location>
        <begin position="1"/>
        <end position="20"/>
    </location>
</feature>
<dbReference type="AlphaFoldDB" id="C7H471"/>
<proteinExistence type="predicted"/>
<dbReference type="SMART" id="SM00345">
    <property type="entry name" value="HTH_GNTR"/>
    <property type="match status" value="1"/>
</dbReference>
<dbReference type="PANTHER" id="PTHR43537:SF5">
    <property type="entry name" value="UXU OPERON TRANSCRIPTIONAL REGULATOR"/>
    <property type="match status" value="1"/>
</dbReference>
<protein>
    <submittedName>
        <fullName evidence="6">Transcriptional regulator, GntR family</fullName>
    </submittedName>
</protein>